<evidence type="ECO:0000313" key="3">
    <source>
        <dbReference type="Proteomes" id="UP001156903"/>
    </source>
</evidence>
<feature type="transmembrane region" description="Helical" evidence="1">
    <location>
        <begin position="65"/>
        <end position="84"/>
    </location>
</feature>
<sequence length="98" mass="11084">MLLLISSIKLVTEVALLALAGQWVLGLLVGPNKDRNVFYQVLQQIGRPFVKLARWVTPRLVIERHLPLVAFLILGFVWVLATLAKISHCLRIGVQWCQ</sequence>
<protein>
    <recommendedName>
        <fullName evidence="4">YggT family protein</fullName>
    </recommendedName>
</protein>
<dbReference type="EMBL" id="BSPB01000018">
    <property type="protein sequence ID" value="GLS14959.1"/>
    <property type="molecule type" value="Genomic_DNA"/>
</dbReference>
<evidence type="ECO:0000256" key="1">
    <source>
        <dbReference type="SAM" id="Phobius"/>
    </source>
</evidence>
<dbReference type="Proteomes" id="UP001156903">
    <property type="component" value="Unassembled WGS sequence"/>
</dbReference>
<keyword evidence="1" id="KW-1133">Transmembrane helix</keyword>
<keyword evidence="1" id="KW-0472">Membrane</keyword>
<gene>
    <name evidence="2" type="ORF">GCM10007935_23920</name>
</gene>
<name>A0ABQ6C5B5_9BURK</name>
<evidence type="ECO:0000313" key="2">
    <source>
        <dbReference type="EMBL" id="GLS14959.1"/>
    </source>
</evidence>
<reference evidence="3" key="1">
    <citation type="journal article" date="2019" name="Int. J. Syst. Evol. Microbiol.">
        <title>The Global Catalogue of Microorganisms (GCM) 10K type strain sequencing project: providing services to taxonomists for standard genome sequencing and annotation.</title>
        <authorList>
            <consortium name="The Broad Institute Genomics Platform"/>
            <consortium name="The Broad Institute Genome Sequencing Center for Infectious Disease"/>
            <person name="Wu L."/>
            <person name="Ma J."/>
        </authorList>
    </citation>
    <scope>NUCLEOTIDE SEQUENCE [LARGE SCALE GENOMIC DNA]</scope>
    <source>
        <strain evidence="3">NBRC 109341</strain>
    </source>
</reference>
<evidence type="ECO:0008006" key="4">
    <source>
        <dbReference type="Google" id="ProtNLM"/>
    </source>
</evidence>
<keyword evidence="3" id="KW-1185">Reference proteome</keyword>
<organism evidence="2 3">
    <name type="scientific">Hydrogenophaga electricum</name>
    <dbReference type="NCBI Taxonomy" id="1230953"/>
    <lineage>
        <taxon>Bacteria</taxon>
        <taxon>Pseudomonadati</taxon>
        <taxon>Pseudomonadota</taxon>
        <taxon>Betaproteobacteria</taxon>
        <taxon>Burkholderiales</taxon>
        <taxon>Comamonadaceae</taxon>
        <taxon>Hydrogenophaga</taxon>
    </lineage>
</organism>
<comment type="caution">
    <text evidence="2">The sequence shown here is derived from an EMBL/GenBank/DDBJ whole genome shotgun (WGS) entry which is preliminary data.</text>
</comment>
<keyword evidence="1" id="KW-0812">Transmembrane</keyword>
<dbReference type="RefSeq" id="WP_234264862.1">
    <property type="nucleotide sequence ID" value="NZ_BSPB01000018.1"/>
</dbReference>
<proteinExistence type="predicted"/>
<accession>A0ABQ6C5B5</accession>